<reference evidence="1" key="1">
    <citation type="submission" date="2019-09" db="EMBL/GenBank/DDBJ databases">
        <authorList>
            <person name="Depoorter E."/>
        </authorList>
    </citation>
    <scope>NUCLEOTIDE SEQUENCE [LARGE SCALE GENOMIC DNA]</scope>
    <source>
        <strain evidence="1">LMG 6863</strain>
    </source>
</reference>
<accession>A0A6P2Q143</accession>
<dbReference type="Proteomes" id="UP000494170">
    <property type="component" value="Unassembled WGS sequence"/>
</dbReference>
<dbReference type="EMBL" id="CABVPY010000047">
    <property type="protein sequence ID" value="VWC16477.1"/>
    <property type="molecule type" value="Genomic_DNA"/>
</dbReference>
<protein>
    <submittedName>
        <fullName evidence="1">Uncharacterized protein</fullName>
    </submittedName>
</protein>
<dbReference type="AlphaFoldDB" id="A0A6P2Q143"/>
<proteinExistence type="predicted"/>
<gene>
    <name evidence="1" type="ORF">BLA6863_05626</name>
</gene>
<name>A0A6P2Q143_BURL3</name>
<sequence length="130" mass="14338">MLKFTDVTLRNNTLVAAAVFAHEQAQLFCFDQASCSPGLTVSNKGCRDLISDPLLVCEPMADRIDHPGDAPKAMQTPSRQIGNVCYTSKRQQVVRTNTMDSDATNDHHIFLSIIEAHTQRLGRINVVAVK</sequence>
<organism evidence="1">
    <name type="scientific">Burkholderia lata (strain ATCC 17760 / DSM 23089 / LMG 22485 / NCIMB 9086 / R18194 / 383)</name>
    <dbReference type="NCBI Taxonomy" id="482957"/>
    <lineage>
        <taxon>Bacteria</taxon>
        <taxon>Pseudomonadati</taxon>
        <taxon>Pseudomonadota</taxon>
        <taxon>Betaproteobacteria</taxon>
        <taxon>Burkholderiales</taxon>
        <taxon>Burkholderiaceae</taxon>
        <taxon>Burkholderia</taxon>
        <taxon>Burkholderia cepacia complex</taxon>
    </lineage>
</organism>
<evidence type="ECO:0000313" key="1">
    <source>
        <dbReference type="EMBL" id="VWC16477.1"/>
    </source>
</evidence>